<name>A0A0G4F4R0_VITBC</name>
<accession>A0A0G4F4R0</accession>
<gene>
    <name evidence="2" type="ORF">Vbra_14430</name>
</gene>
<dbReference type="STRING" id="1169540.A0A0G4F4R0"/>
<proteinExistence type="predicted"/>
<evidence type="ECO:0000313" key="2">
    <source>
        <dbReference type="EMBL" id="CEM07064.1"/>
    </source>
</evidence>
<dbReference type="Proteomes" id="UP000041254">
    <property type="component" value="Unassembled WGS sequence"/>
</dbReference>
<dbReference type="PROSITE" id="PS51925">
    <property type="entry name" value="SWIB_MDM2"/>
    <property type="match status" value="1"/>
</dbReference>
<dbReference type="EMBL" id="CDMY01000375">
    <property type="protein sequence ID" value="CEM07064.1"/>
    <property type="molecule type" value="Genomic_DNA"/>
</dbReference>
<dbReference type="SMART" id="SM00151">
    <property type="entry name" value="SWIB"/>
    <property type="match status" value="1"/>
</dbReference>
<dbReference type="VEuPathDB" id="CryptoDB:Vbra_14430"/>
<organism evidence="2 3">
    <name type="scientific">Vitrella brassicaformis (strain CCMP3155)</name>
    <dbReference type="NCBI Taxonomy" id="1169540"/>
    <lineage>
        <taxon>Eukaryota</taxon>
        <taxon>Sar</taxon>
        <taxon>Alveolata</taxon>
        <taxon>Colpodellida</taxon>
        <taxon>Vitrellaceae</taxon>
        <taxon>Vitrella</taxon>
    </lineage>
</organism>
<dbReference type="InParanoid" id="A0A0G4F4R0"/>
<dbReference type="InterPro" id="IPR036885">
    <property type="entry name" value="SWIB_MDM2_dom_sf"/>
</dbReference>
<dbReference type="InterPro" id="IPR003121">
    <property type="entry name" value="SWIB_MDM2_domain"/>
</dbReference>
<dbReference type="Gene3D" id="1.10.245.10">
    <property type="entry name" value="SWIB/MDM2 domain"/>
    <property type="match status" value="1"/>
</dbReference>
<protein>
    <recommendedName>
        <fullName evidence="1">DM2 domain-containing protein</fullName>
    </recommendedName>
</protein>
<reference evidence="2 3" key="1">
    <citation type="submission" date="2014-11" db="EMBL/GenBank/DDBJ databases">
        <authorList>
            <person name="Zhu J."/>
            <person name="Qi W."/>
            <person name="Song R."/>
        </authorList>
    </citation>
    <scope>NUCLEOTIDE SEQUENCE [LARGE SCALE GENOMIC DNA]</scope>
</reference>
<keyword evidence="3" id="KW-1185">Reference proteome</keyword>
<sequence>MAAAAAAKKVGGLHKAMQLSPALASFMGRKQASRIDVNKAIWAHIKQNNLQKEKELRTILPDAQLKPLLSDREELNMFELPRELNKHFTKLPEADK</sequence>
<dbReference type="InterPro" id="IPR019835">
    <property type="entry name" value="SWIB_domain"/>
</dbReference>
<dbReference type="PANTHER" id="PTHR13844">
    <property type="entry name" value="SWI/SNF-RELATED MATRIX-ASSOCIATED ACTIN-DEPENDENT REGULATOR OF CHROMATIN SUBFAMILY D"/>
    <property type="match status" value="1"/>
</dbReference>
<feature type="domain" description="DM2" evidence="1">
    <location>
        <begin position="12"/>
        <end position="90"/>
    </location>
</feature>
<evidence type="ECO:0000313" key="3">
    <source>
        <dbReference type="Proteomes" id="UP000041254"/>
    </source>
</evidence>
<dbReference type="Pfam" id="PF02201">
    <property type="entry name" value="SWIB"/>
    <property type="match status" value="1"/>
</dbReference>
<dbReference type="AlphaFoldDB" id="A0A0G4F4R0"/>
<dbReference type="OrthoDB" id="442593at2759"/>
<dbReference type="SUPFAM" id="SSF47592">
    <property type="entry name" value="SWIB/MDM2 domain"/>
    <property type="match status" value="1"/>
</dbReference>
<evidence type="ECO:0000259" key="1">
    <source>
        <dbReference type="PROSITE" id="PS51925"/>
    </source>
</evidence>
<dbReference type="CDD" id="cd10567">
    <property type="entry name" value="SWIB-MDM2_like"/>
    <property type="match status" value="1"/>
</dbReference>